<organism evidence="1 2">
    <name type="scientific">Brevibacillus panacihumi</name>
    <dbReference type="NCBI Taxonomy" id="497735"/>
    <lineage>
        <taxon>Bacteria</taxon>
        <taxon>Bacillati</taxon>
        <taxon>Bacillota</taxon>
        <taxon>Bacilli</taxon>
        <taxon>Bacillales</taxon>
        <taxon>Paenibacillaceae</taxon>
        <taxon>Brevibacillus</taxon>
    </lineage>
</organism>
<evidence type="ECO:0000313" key="2">
    <source>
        <dbReference type="Proteomes" id="UP000281915"/>
    </source>
</evidence>
<dbReference type="GO" id="GO:0005737">
    <property type="term" value="C:cytoplasm"/>
    <property type="evidence" value="ECO:0007669"/>
    <property type="project" value="TreeGrafter"/>
</dbReference>
<sequence>MSDTRIDFLYLSEPDVIQAGVLNMEKCVETIEKTFVLLGKGDYLMGGPRENEHGIMLWFPEEQRTPRMPVAGPDRRFMSMIAYVGGEFHVCGDKWYGSNIENTKRGFPRSILMVTLNDPDTGQPLAYMSGNLISAMRTGAVPGVAAKYLARSGSEVAGILGAGVISRACLKAIAETQKQLKEVRVYDLFLEKAEAFANEMSEQLNLNVIAVSSMEEAVAPADIISVATSGHTKVKIEKDWLKPGCLVTLTGTADLDDSTYLESKIVADNWKMHQSWMNDAKEHPKGMASITEWTPTGQLLQLIDQGRAKHQDILNLGDIVLGNVQGRTDDAERILFVTGGMPIYDVAWGYAVYREALAKGIGQKLNLWERAHWS</sequence>
<dbReference type="Gene3D" id="3.30.1780.10">
    <property type="entry name" value="ornithine cyclodeaminase, domain 1"/>
    <property type="match status" value="1"/>
</dbReference>
<dbReference type="Pfam" id="PF02423">
    <property type="entry name" value="OCD_Mu_crystall"/>
    <property type="match status" value="1"/>
</dbReference>
<name>A0A3M8D2S6_9BACL</name>
<evidence type="ECO:0000313" key="1">
    <source>
        <dbReference type="EMBL" id="RNB81881.1"/>
    </source>
</evidence>
<gene>
    <name evidence="1" type="ORF">EDM58_07075</name>
</gene>
<dbReference type="AlphaFoldDB" id="A0A3M8D2S6"/>
<dbReference type="PANTHER" id="PTHR13812">
    <property type="entry name" value="KETIMINE REDUCTASE MU-CRYSTALLIN"/>
    <property type="match status" value="1"/>
</dbReference>
<dbReference type="InterPro" id="IPR023401">
    <property type="entry name" value="ODC_N"/>
</dbReference>
<dbReference type="PIRSF" id="PIRSF001439">
    <property type="entry name" value="CryM"/>
    <property type="match status" value="1"/>
</dbReference>
<proteinExistence type="predicted"/>
<dbReference type="Gene3D" id="3.40.50.720">
    <property type="entry name" value="NAD(P)-binding Rossmann-like Domain"/>
    <property type="match status" value="1"/>
</dbReference>
<reference evidence="1 2" key="1">
    <citation type="submission" date="2018-10" db="EMBL/GenBank/DDBJ databases">
        <title>Phylogenomics of Brevibacillus.</title>
        <authorList>
            <person name="Dunlap C."/>
        </authorList>
    </citation>
    <scope>NUCLEOTIDE SEQUENCE [LARGE SCALE GENOMIC DNA]</scope>
    <source>
        <strain evidence="1 2">JCM 15085</strain>
    </source>
</reference>
<dbReference type="PANTHER" id="PTHR13812:SF19">
    <property type="entry name" value="KETIMINE REDUCTASE MU-CRYSTALLIN"/>
    <property type="match status" value="1"/>
</dbReference>
<dbReference type="SUPFAM" id="SSF51735">
    <property type="entry name" value="NAD(P)-binding Rossmann-fold domains"/>
    <property type="match status" value="1"/>
</dbReference>
<dbReference type="EMBL" id="RHHT01000011">
    <property type="protein sequence ID" value="RNB81881.1"/>
    <property type="molecule type" value="Genomic_DNA"/>
</dbReference>
<dbReference type="InterPro" id="IPR036291">
    <property type="entry name" value="NAD(P)-bd_dom_sf"/>
</dbReference>
<dbReference type="Proteomes" id="UP000281915">
    <property type="component" value="Unassembled WGS sequence"/>
</dbReference>
<protein>
    <submittedName>
        <fullName evidence="1">Ornithine cyclodeaminase</fullName>
    </submittedName>
</protein>
<accession>A0A3M8D2S6</accession>
<dbReference type="NCBIfam" id="NF004848">
    <property type="entry name" value="PRK06199.1"/>
    <property type="match status" value="1"/>
</dbReference>
<dbReference type="InterPro" id="IPR003462">
    <property type="entry name" value="ODC_Mu_crystall"/>
</dbReference>
<comment type="caution">
    <text evidence="1">The sequence shown here is derived from an EMBL/GenBank/DDBJ whole genome shotgun (WGS) entry which is preliminary data.</text>
</comment>
<dbReference type="RefSeq" id="WP_122912706.1">
    <property type="nucleotide sequence ID" value="NZ_RHHT01000011.1"/>
</dbReference>